<dbReference type="PANTHER" id="PTHR21506">
    <property type="entry name" value="COMPONENT OF OLIGOMERIC GOLGI COMPLEX 6"/>
    <property type="match status" value="1"/>
</dbReference>
<evidence type="ECO:0000313" key="2">
    <source>
        <dbReference type="Proteomes" id="UP000228934"/>
    </source>
</evidence>
<dbReference type="InterPro" id="IPR010490">
    <property type="entry name" value="COG6"/>
</dbReference>
<evidence type="ECO:0000313" key="1">
    <source>
        <dbReference type="EMBL" id="PIO32623.1"/>
    </source>
</evidence>
<sequence>KVELPPVDLGPSSALNQTLTLLREVLVSHDSSVVPLDARQADFVQIEAHLDTLINEQASFVLTRAGLSQIYNCVQQHKPEQPAFV</sequence>
<dbReference type="PANTHER" id="PTHR21506:SF0">
    <property type="entry name" value="CONSERVED OLIGOMERIC GOLGI COMPLEX SUBUNIT 6"/>
    <property type="match status" value="1"/>
</dbReference>
<organism evidence="1 2">
    <name type="scientific">Aquarana catesbeiana</name>
    <name type="common">American bullfrog</name>
    <name type="synonym">Rana catesbeiana</name>
    <dbReference type="NCBI Taxonomy" id="8400"/>
    <lineage>
        <taxon>Eukaryota</taxon>
        <taxon>Metazoa</taxon>
        <taxon>Chordata</taxon>
        <taxon>Craniata</taxon>
        <taxon>Vertebrata</taxon>
        <taxon>Euteleostomi</taxon>
        <taxon>Amphibia</taxon>
        <taxon>Batrachia</taxon>
        <taxon>Anura</taxon>
        <taxon>Neobatrachia</taxon>
        <taxon>Ranoidea</taxon>
        <taxon>Ranidae</taxon>
        <taxon>Aquarana</taxon>
    </lineage>
</organism>
<reference evidence="2" key="1">
    <citation type="journal article" date="2017" name="Nat. Commun.">
        <title>The North American bullfrog draft genome provides insight into hormonal regulation of long noncoding RNA.</title>
        <authorList>
            <person name="Hammond S.A."/>
            <person name="Warren R.L."/>
            <person name="Vandervalk B.P."/>
            <person name="Kucuk E."/>
            <person name="Khan H."/>
            <person name="Gibb E.A."/>
            <person name="Pandoh P."/>
            <person name="Kirk H."/>
            <person name="Zhao Y."/>
            <person name="Jones M."/>
            <person name="Mungall A.J."/>
            <person name="Coope R."/>
            <person name="Pleasance S."/>
            <person name="Moore R.A."/>
            <person name="Holt R.A."/>
            <person name="Round J.M."/>
            <person name="Ohora S."/>
            <person name="Walle B.V."/>
            <person name="Veldhoen N."/>
            <person name="Helbing C.C."/>
            <person name="Birol I."/>
        </authorList>
    </citation>
    <scope>NUCLEOTIDE SEQUENCE [LARGE SCALE GENOMIC DNA]</scope>
</reference>
<protein>
    <submittedName>
        <fullName evidence="1">Uncharacterized protein</fullName>
    </submittedName>
</protein>
<dbReference type="EMBL" id="KV930098">
    <property type="protein sequence ID" value="PIO32623.1"/>
    <property type="molecule type" value="Genomic_DNA"/>
</dbReference>
<dbReference type="GO" id="GO:0017119">
    <property type="term" value="C:Golgi transport complex"/>
    <property type="evidence" value="ECO:0007669"/>
    <property type="project" value="InterPro"/>
</dbReference>
<dbReference type="GO" id="GO:0006891">
    <property type="term" value="P:intra-Golgi vesicle-mediated transport"/>
    <property type="evidence" value="ECO:0007669"/>
    <property type="project" value="InterPro"/>
</dbReference>
<gene>
    <name evidence="1" type="ORF">AB205_0112800</name>
</gene>
<feature type="non-terminal residue" evidence="1">
    <location>
        <position position="1"/>
    </location>
</feature>
<proteinExistence type="predicted"/>
<dbReference type="AlphaFoldDB" id="A0A2G9RZG8"/>
<accession>A0A2G9RZG8</accession>
<dbReference type="Proteomes" id="UP000228934">
    <property type="component" value="Unassembled WGS sequence"/>
</dbReference>
<name>A0A2G9RZG8_AQUCT</name>
<dbReference type="OrthoDB" id="272987at2759"/>
<keyword evidence="2" id="KW-1185">Reference proteome</keyword>